<dbReference type="GO" id="GO:0010181">
    <property type="term" value="F:FMN binding"/>
    <property type="evidence" value="ECO:0007669"/>
    <property type="project" value="TreeGrafter"/>
</dbReference>
<dbReference type="EMBL" id="BMHB01000002">
    <property type="protein sequence ID" value="GGI16307.1"/>
    <property type="molecule type" value="Genomic_DNA"/>
</dbReference>
<dbReference type="GO" id="GO:0005829">
    <property type="term" value="C:cytosol"/>
    <property type="evidence" value="ECO:0007669"/>
    <property type="project" value="TreeGrafter"/>
</dbReference>
<dbReference type="RefSeq" id="WP_088000906.1">
    <property type="nucleotide sequence ID" value="NZ_BMHB01000002.1"/>
</dbReference>
<dbReference type="PANTHER" id="PTHR30543">
    <property type="entry name" value="CHROMATE REDUCTASE"/>
    <property type="match status" value="1"/>
</dbReference>
<dbReference type="InterPro" id="IPR005025">
    <property type="entry name" value="FMN_Rdtase-like_dom"/>
</dbReference>
<organism evidence="3 4">
    <name type="scientific">Gottfriedia solisilvae</name>
    <dbReference type="NCBI Taxonomy" id="1516104"/>
    <lineage>
        <taxon>Bacteria</taxon>
        <taxon>Bacillati</taxon>
        <taxon>Bacillota</taxon>
        <taxon>Bacilli</taxon>
        <taxon>Bacillales</taxon>
        <taxon>Bacillaceae</taxon>
        <taxon>Gottfriedia</taxon>
    </lineage>
</organism>
<protein>
    <submittedName>
        <fullName evidence="3">FMN-dependent NADPH-azoreductase</fullName>
    </submittedName>
</protein>
<reference evidence="4" key="1">
    <citation type="journal article" date="2019" name="Int. J. Syst. Evol. Microbiol.">
        <title>The Global Catalogue of Microorganisms (GCM) 10K type strain sequencing project: providing services to taxonomists for standard genome sequencing and annotation.</title>
        <authorList>
            <consortium name="The Broad Institute Genomics Platform"/>
            <consortium name="The Broad Institute Genome Sequencing Center for Infectious Disease"/>
            <person name="Wu L."/>
            <person name="Ma J."/>
        </authorList>
    </citation>
    <scope>NUCLEOTIDE SEQUENCE [LARGE SCALE GENOMIC DNA]</scope>
    <source>
        <strain evidence="4">CGMCC 1.14993</strain>
    </source>
</reference>
<accession>A0A8J3ASY4</accession>
<keyword evidence="4" id="KW-1185">Reference proteome</keyword>
<dbReference type="Proteomes" id="UP000626244">
    <property type="component" value="Unassembled WGS sequence"/>
</dbReference>
<dbReference type="InterPro" id="IPR029039">
    <property type="entry name" value="Flavoprotein-like_sf"/>
</dbReference>
<sequence length="182" mass="19855">MNIVIVNGSPRKEGRTGKLSAIISKKYNIKTIDLSELTLPVYNGQEDQNELANIKMLRAELENADAMIVATPEYHGGMSGALKNALDFLGSKHFKDKPVALMAVSGGGKGGINALNNMRIVLRALYANVLSKQLVIDPTDFIQGGIALAEESSYLVNGLIQELKIYTQLTKKLNEEWSASNY</sequence>
<dbReference type="SUPFAM" id="SSF52218">
    <property type="entry name" value="Flavoproteins"/>
    <property type="match status" value="1"/>
</dbReference>
<dbReference type="OrthoDB" id="9790975at2"/>
<evidence type="ECO:0000256" key="1">
    <source>
        <dbReference type="ARBA" id="ARBA00009428"/>
    </source>
</evidence>
<dbReference type="GO" id="GO:0016491">
    <property type="term" value="F:oxidoreductase activity"/>
    <property type="evidence" value="ECO:0007669"/>
    <property type="project" value="InterPro"/>
</dbReference>
<name>A0A8J3ASY4_9BACI</name>
<proteinExistence type="inferred from homology"/>
<evidence type="ECO:0000313" key="4">
    <source>
        <dbReference type="Proteomes" id="UP000626244"/>
    </source>
</evidence>
<dbReference type="Gene3D" id="3.40.50.360">
    <property type="match status" value="1"/>
</dbReference>
<dbReference type="InterPro" id="IPR050712">
    <property type="entry name" value="NAD(P)H-dep_reductase"/>
</dbReference>
<comment type="similarity">
    <text evidence="1">Belongs to the azoreductase type 2 family.</text>
</comment>
<dbReference type="AlphaFoldDB" id="A0A8J3ASY4"/>
<dbReference type="PANTHER" id="PTHR30543:SF21">
    <property type="entry name" value="NAD(P)H-DEPENDENT FMN REDUCTASE LOT6"/>
    <property type="match status" value="1"/>
</dbReference>
<evidence type="ECO:0000313" key="3">
    <source>
        <dbReference type="EMBL" id="GGI16307.1"/>
    </source>
</evidence>
<comment type="caution">
    <text evidence="3">The sequence shown here is derived from an EMBL/GenBank/DDBJ whole genome shotgun (WGS) entry which is preliminary data.</text>
</comment>
<gene>
    <name evidence="3" type="primary">azr</name>
    <name evidence="3" type="ORF">GCM10007380_32310</name>
</gene>
<dbReference type="Pfam" id="PF03358">
    <property type="entry name" value="FMN_red"/>
    <property type="match status" value="1"/>
</dbReference>
<feature type="domain" description="NADPH-dependent FMN reductase-like" evidence="2">
    <location>
        <begin position="1"/>
        <end position="137"/>
    </location>
</feature>
<evidence type="ECO:0000259" key="2">
    <source>
        <dbReference type="Pfam" id="PF03358"/>
    </source>
</evidence>